<dbReference type="Proteomes" id="UP000035009">
    <property type="component" value="Unassembled WGS sequence"/>
</dbReference>
<keyword evidence="2" id="KW-1185">Reference proteome</keyword>
<protein>
    <submittedName>
        <fullName evidence="1">Uncharacterized protein</fullName>
    </submittedName>
</protein>
<evidence type="ECO:0000313" key="1">
    <source>
        <dbReference type="EMBL" id="GAC78768.1"/>
    </source>
</evidence>
<name>M3VAE2_GORML</name>
<sequence>MGDVMKPGRGRPALVEAVIALSESDTWDEARGEWEPSGGEHAKGVGSYDNECVCGQKGLVYLFEIANPLTGAVLGPIGSECIHYFEDAAMDASVAALKAIWNLEQVVAAHIPLEMKHLSRLKIAALFEYGAIEQREYNFLLDMFNSRRAPSAKQRAWAVAILRAGPGSVRAFLTDTAAGNRPLVRVRTIPEAVTR</sequence>
<proteinExistence type="predicted"/>
<dbReference type="RefSeq" id="WP_008376899.1">
    <property type="nucleotide sequence ID" value="NZ_BAOP01000004.1"/>
</dbReference>
<reference evidence="1 2" key="1">
    <citation type="submission" date="2013-02" db="EMBL/GenBank/DDBJ databases">
        <title>Whole genome shotgun sequence of Gordonia malaquae NBRC 108250.</title>
        <authorList>
            <person name="Yoshida I."/>
            <person name="Hosoyama A."/>
            <person name="Tsuchikane K."/>
            <person name="Ando Y."/>
            <person name="Baba S."/>
            <person name="Ohji S."/>
            <person name="Hamada M."/>
            <person name="Tamura T."/>
            <person name="Yamazoe A."/>
            <person name="Yamazaki S."/>
            <person name="Fujita N."/>
        </authorList>
    </citation>
    <scope>NUCLEOTIDE SEQUENCE [LARGE SCALE GENOMIC DNA]</scope>
    <source>
        <strain evidence="1 2">NBRC 108250</strain>
    </source>
</reference>
<organism evidence="1 2">
    <name type="scientific">Gordonia malaquae NBRC 108250</name>
    <dbReference type="NCBI Taxonomy" id="1223542"/>
    <lineage>
        <taxon>Bacteria</taxon>
        <taxon>Bacillati</taxon>
        <taxon>Actinomycetota</taxon>
        <taxon>Actinomycetes</taxon>
        <taxon>Mycobacteriales</taxon>
        <taxon>Gordoniaceae</taxon>
        <taxon>Gordonia</taxon>
    </lineage>
</organism>
<evidence type="ECO:0000313" key="2">
    <source>
        <dbReference type="Proteomes" id="UP000035009"/>
    </source>
</evidence>
<dbReference type="OrthoDB" id="2329767at2"/>
<dbReference type="EMBL" id="BAOP01000004">
    <property type="protein sequence ID" value="GAC78768.1"/>
    <property type="molecule type" value="Genomic_DNA"/>
</dbReference>
<dbReference type="AlphaFoldDB" id="M3VAE2"/>
<gene>
    <name evidence="1" type="ORF">GM1_004_02130</name>
</gene>
<comment type="caution">
    <text evidence="1">The sequence shown here is derived from an EMBL/GenBank/DDBJ whole genome shotgun (WGS) entry which is preliminary data.</text>
</comment>
<dbReference type="eggNOG" id="ENOG5032DP0">
    <property type="taxonomic scope" value="Bacteria"/>
</dbReference>
<accession>M3VAE2</accession>
<dbReference type="STRING" id="410332.SAMN04488550_2896"/>